<dbReference type="AlphaFoldDB" id="A0A136PNM8"/>
<keyword evidence="4" id="KW-1185">Reference proteome</keyword>
<dbReference type="PANTHER" id="PTHR35526:SF3">
    <property type="entry name" value="ANTI-SIGMA-F FACTOR RSBW"/>
    <property type="match status" value="1"/>
</dbReference>
<dbReference type="InterPro" id="IPR003594">
    <property type="entry name" value="HATPase_dom"/>
</dbReference>
<accession>A0A136PNM8</accession>
<name>A0A136PNM8_9ACTN</name>
<dbReference type="Gene3D" id="3.30.565.10">
    <property type="entry name" value="Histidine kinase-like ATPase, C-terminal domain"/>
    <property type="match status" value="1"/>
</dbReference>
<comment type="caution">
    <text evidence="3">The sequence shown here is derived from an EMBL/GenBank/DDBJ whole genome shotgun (WGS) entry which is preliminary data.</text>
</comment>
<dbReference type="PANTHER" id="PTHR35526">
    <property type="entry name" value="ANTI-SIGMA-F FACTOR RSBW-RELATED"/>
    <property type="match status" value="1"/>
</dbReference>
<dbReference type="RefSeq" id="WP_067369471.1">
    <property type="nucleotide sequence ID" value="NZ_JBIUBN010000039.1"/>
</dbReference>
<evidence type="ECO:0000259" key="2">
    <source>
        <dbReference type="Pfam" id="PF13581"/>
    </source>
</evidence>
<keyword evidence="1" id="KW-0808">Transferase</keyword>
<dbReference type="Proteomes" id="UP000070620">
    <property type="component" value="Unassembled WGS sequence"/>
</dbReference>
<sequence length="145" mass="15476">MTRRHHPVTSLLSTGFTAADVSTLRHRVRALALAAGLTGDDLHDFLIAVNELIINAVQHGGGHGELDLSHDSTTLTCHITDQGKPASLPEITPAHPDATRGRGLWIADQLAQLHLRHDTDGFTASITVDLPTAPRPGRAGDRPRG</sequence>
<dbReference type="InterPro" id="IPR036890">
    <property type="entry name" value="HATPase_C_sf"/>
</dbReference>
<evidence type="ECO:0000256" key="1">
    <source>
        <dbReference type="ARBA" id="ARBA00022527"/>
    </source>
</evidence>
<gene>
    <name evidence="3" type="ORF">AWW66_21560</name>
</gene>
<dbReference type="GO" id="GO:0004674">
    <property type="term" value="F:protein serine/threonine kinase activity"/>
    <property type="evidence" value="ECO:0007669"/>
    <property type="project" value="UniProtKB-KW"/>
</dbReference>
<dbReference type="InterPro" id="IPR050267">
    <property type="entry name" value="Anti-sigma-factor_SerPK"/>
</dbReference>
<organism evidence="3 4">
    <name type="scientific">Micromonospora rosaria</name>
    <dbReference type="NCBI Taxonomy" id="47874"/>
    <lineage>
        <taxon>Bacteria</taxon>
        <taxon>Bacillati</taxon>
        <taxon>Actinomycetota</taxon>
        <taxon>Actinomycetes</taxon>
        <taxon>Micromonosporales</taxon>
        <taxon>Micromonosporaceae</taxon>
        <taxon>Micromonospora</taxon>
    </lineage>
</organism>
<proteinExistence type="predicted"/>
<dbReference type="Pfam" id="PF13581">
    <property type="entry name" value="HATPase_c_2"/>
    <property type="match status" value="1"/>
</dbReference>
<feature type="domain" description="Histidine kinase/HSP90-like ATPase" evidence="2">
    <location>
        <begin position="17"/>
        <end position="114"/>
    </location>
</feature>
<evidence type="ECO:0000313" key="3">
    <source>
        <dbReference type="EMBL" id="KXK59916.1"/>
    </source>
</evidence>
<dbReference type="EMBL" id="LRQV01000091">
    <property type="protein sequence ID" value="KXK59916.1"/>
    <property type="molecule type" value="Genomic_DNA"/>
</dbReference>
<protein>
    <recommendedName>
        <fullName evidence="2">Histidine kinase/HSP90-like ATPase domain-containing protein</fullName>
    </recommendedName>
</protein>
<reference evidence="3 4" key="1">
    <citation type="submission" date="2016-01" db="EMBL/GenBank/DDBJ databases">
        <title>Whole genome sequence and analysis of Micromonospora rosaria DSM 803, which can produce antibacterial substance rosamicin.</title>
        <authorList>
            <person name="Yang H."/>
            <person name="He X."/>
            <person name="Zhu D."/>
        </authorList>
    </citation>
    <scope>NUCLEOTIDE SEQUENCE [LARGE SCALE GENOMIC DNA]</scope>
    <source>
        <strain evidence="3 4">DSM 803</strain>
    </source>
</reference>
<dbReference type="SUPFAM" id="SSF55874">
    <property type="entry name" value="ATPase domain of HSP90 chaperone/DNA topoisomerase II/histidine kinase"/>
    <property type="match status" value="1"/>
</dbReference>
<evidence type="ECO:0000313" key="4">
    <source>
        <dbReference type="Proteomes" id="UP000070620"/>
    </source>
</evidence>
<keyword evidence="1" id="KW-0418">Kinase</keyword>
<keyword evidence="1" id="KW-0723">Serine/threonine-protein kinase</keyword>
<dbReference type="CDD" id="cd16936">
    <property type="entry name" value="HATPase_RsbW-like"/>
    <property type="match status" value="1"/>
</dbReference>